<dbReference type="HOGENOM" id="CLU_2034231_0_0_0"/>
<dbReference type="EMBL" id="CP001115">
    <property type="protein sequence ID" value="ACO47422.1"/>
    <property type="molecule type" value="Genomic_DNA"/>
</dbReference>
<proteinExistence type="predicted"/>
<dbReference type="KEGG" id="ddr:Deide_1p00260"/>
<evidence type="ECO:0000313" key="1">
    <source>
        <dbReference type="EMBL" id="ACO47422.1"/>
    </source>
</evidence>
<geneLocation type="plasmid" evidence="2">
    <name>pDeide1</name>
</geneLocation>
<dbReference type="AlphaFoldDB" id="C1D1Y3"/>
<accession>C1D1Y3</accession>
<dbReference type="Proteomes" id="UP000002208">
    <property type="component" value="Plasmid 1"/>
</dbReference>
<evidence type="ECO:0000313" key="2">
    <source>
        <dbReference type="Proteomes" id="UP000002208"/>
    </source>
</evidence>
<keyword evidence="1" id="KW-0614">Plasmid</keyword>
<sequence length="121" mass="13092">MLMDSTRRTSRLLVWTTLLLGGVLAQQDNALSSRLAALAGTGLSIAECRERMQNMGTMLDGAGYGTARTHHLSDGTLAARWYNPATERTAVAFAGQQATDNAFSTAELDGQVRWNEFIAMP</sequence>
<organism evidence="1 2">
    <name type="scientific">Deinococcus deserti (strain DSM 17065 / CIP 109153 / LMG 22923 / VCD115)</name>
    <dbReference type="NCBI Taxonomy" id="546414"/>
    <lineage>
        <taxon>Bacteria</taxon>
        <taxon>Thermotogati</taxon>
        <taxon>Deinococcota</taxon>
        <taxon>Deinococci</taxon>
        <taxon>Deinococcales</taxon>
        <taxon>Deinococcaceae</taxon>
        <taxon>Deinococcus</taxon>
    </lineage>
</organism>
<name>C1D1Y3_DEIDV</name>
<protein>
    <submittedName>
        <fullName evidence="1">Uncharacterized protein</fullName>
    </submittedName>
</protein>
<reference evidence="1 2" key="1">
    <citation type="journal article" date="2009" name="PLoS Genet.">
        <title>Alliance of proteomics and genomics to unravel the specificities of Sahara bacterium Deinococcus deserti.</title>
        <authorList>
            <person name="de Groot A."/>
            <person name="Dulermo R."/>
            <person name="Ortet P."/>
            <person name="Blanchard L."/>
            <person name="Guerin P."/>
            <person name="Fernandez B."/>
            <person name="Vacherie B."/>
            <person name="Dossat C."/>
            <person name="Jolivet E."/>
            <person name="Siguier P."/>
            <person name="Chandler M."/>
            <person name="Barakat M."/>
            <person name="Dedieu A."/>
            <person name="Barbe V."/>
            <person name="Heulin T."/>
            <person name="Sommer S."/>
            <person name="Achouak W."/>
            <person name="Armengaud J."/>
        </authorList>
    </citation>
    <scope>NUCLEOTIDE SEQUENCE [LARGE SCALE GENOMIC DNA]</scope>
    <source>
        <strain evidence="2">DSM 17065 / CIP 109153 / LMG 22923 / VCD115</strain>
        <plasmid evidence="2">pDeide1</plasmid>
    </source>
</reference>
<dbReference type="OrthoDB" id="76522at2"/>
<keyword evidence="2" id="KW-1185">Reference proteome</keyword>
<gene>
    <name evidence="1" type="ordered locus">Deide_1p00260</name>
</gene>